<name>F4WPG9_ACREC</name>
<dbReference type="AlphaFoldDB" id="F4WPG9"/>
<proteinExistence type="predicted"/>
<organism evidence="2">
    <name type="scientific">Acromyrmex echinatior</name>
    <name type="common">Panamanian leafcutter ant</name>
    <name type="synonym">Acromyrmex octospinosus echinatior</name>
    <dbReference type="NCBI Taxonomy" id="103372"/>
    <lineage>
        <taxon>Eukaryota</taxon>
        <taxon>Metazoa</taxon>
        <taxon>Ecdysozoa</taxon>
        <taxon>Arthropoda</taxon>
        <taxon>Hexapoda</taxon>
        <taxon>Insecta</taxon>
        <taxon>Pterygota</taxon>
        <taxon>Neoptera</taxon>
        <taxon>Endopterygota</taxon>
        <taxon>Hymenoptera</taxon>
        <taxon>Apocrita</taxon>
        <taxon>Aculeata</taxon>
        <taxon>Formicoidea</taxon>
        <taxon>Formicidae</taxon>
        <taxon>Myrmicinae</taxon>
        <taxon>Acromyrmex</taxon>
    </lineage>
</organism>
<reference evidence="1" key="1">
    <citation type="submission" date="2011-02" db="EMBL/GenBank/DDBJ databases">
        <title>The genome of the leaf-cutting ant Acromyrmex echinatior suggests key adaptations to social evolution and fungus farming.</title>
        <authorList>
            <person name="Nygaard S."/>
            <person name="Zhang G."/>
        </authorList>
    </citation>
    <scope>NUCLEOTIDE SEQUENCE</scope>
</reference>
<keyword evidence="2" id="KW-1185">Reference proteome</keyword>
<dbReference type="Proteomes" id="UP000007755">
    <property type="component" value="Unassembled WGS sequence"/>
</dbReference>
<evidence type="ECO:0000313" key="2">
    <source>
        <dbReference type="Proteomes" id="UP000007755"/>
    </source>
</evidence>
<dbReference type="EMBL" id="GL888244">
    <property type="protein sequence ID" value="EGI63906.1"/>
    <property type="molecule type" value="Genomic_DNA"/>
</dbReference>
<evidence type="ECO:0000313" key="1">
    <source>
        <dbReference type="EMBL" id="EGI63906.1"/>
    </source>
</evidence>
<accession>F4WPG9</accession>
<dbReference type="InParanoid" id="F4WPG9"/>
<protein>
    <submittedName>
        <fullName evidence="1">Uncharacterized protein</fullName>
    </submittedName>
</protein>
<gene>
    <name evidence="1" type="ORF">G5I_07684</name>
</gene>
<sequence length="78" mass="8093">MRTATAGEIQELAGITVIMEDEEKSPIVESSAPCLGTRLGVGLLSDSCGMFPGSSVLAAPEALADQCRVCKRRKLGVA</sequence>